<dbReference type="Pfam" id="PF00083">
    <property type="entry name" value="Sugar_tr"/>
    <property type="match status" value="1"/>
</dbReference>
<dbReference type="EMBL" id="MU004358">
    <property type="protein sequence ID" value="KAF2654818.1"/>
    <property type="molecule type" value="Genomic_DNA"/>
</dbReference>
<accession>A0A6A6T7K1</accession>
<evidence type="ECO:0000256" key="1">
    <source>
        <dbReference type="ARBA" id="ARBA00004141"/>
    </source>
</evidence>
<dbReference type="GO" id="GO:0005351">
    <property type="term" value="F:carbohydrate:proton symporter activity"/>
    <property type="evidence" value="ECO:0007669"/>
    <property type="project" value="TreeGrafter"/>
</dbReference>
<feature type="transmembrane region" description="Helical" evidence="8">
    <location>
        <begin position="127"/>
        <end position="149"/>
    </location>
</feature>
<dbReference type="GO" id="GO:0016020">
    <property type="term" value="C:membrane"/>
    <property type="evidence" value="ECO:0007669"/>
    <property type="project" value="UniProtKB-SubCell"/>
</dbReference>
<evidence type="ECO:0000313" key="10">
    <source>
        <dbReference type="EMBL" id="KAF2654818.1"/>
    </source>
</evidence>
<evidence type="ECO:0000256" key="5">
    <source>
        <dbReference type="ARBA" id="ARBA00022989"/>
    </source>
</evidence>
<feature type="transmembrane region" description="Helical" evidence="8">
    <location>
        <begin position="387"/>
        <end position="408"/>
    </location>
</feature>
<name>A0A6A6T7K1_9PLEO</name>
<dbReference type="SUPFAM" id="SSF103473">
    <property type="entry name" value="MFS general substrate transporter"/>
    <property type="match status" value="1"/>
</dbReference>
<feature type="transmembrane region" description="Helical" evidence="8">
    <location>
        <begin position="161"/>
        <end position="182"/>
    </location>
</feature>
<feature type="transmembrane region" description="Helical" evidence="8">
    <location>
        <begin position="449"/>
        <end position="469"/>
    </location>
</feature>
<keyword evidence="4 8" id="KW-0812">Transmembrane</keyword>
<reference evidence="10" key="1">
    <citation type="journal article" date="2020" name="Stud. Mycol.">
        <title>101 Dothideomycetes genomes: a test case for predicting lifestyles and emergence of pathogens.</title>
        <authorList>
            <person name="Haridas S."/>
            <person name="Albert R."/>
            <person name="Binder M."/>
            <person name="Bloem J."/>
            <person name="Labutti K."/>
            <person name="Salamov A."/>
            <person name="Andreopoulos B."/>
            <person name="Baker S."/>
            <person name="Barry K."/>
            <person name="Bills G."/>
            <person name="Bluhm B."/>
            <person name="Cannon C."/>
            <person name="Castanera R."/>
            <person name="Culley D."/>
            <person name="Daum C."/>
            <person name="Ezra D."/>
            <person name="Gonzalez J."/>
            <person name="Henrissat B."/>
            <person name="Kuo A."/>
            <person name="Liang C."/>
            <person name="Lipzen A."/>
            <person name="Lutzoni F."/>
            <person name="Magnuson J."/>
            <person name="Mondo S."/>
            <person name="Nolan M."/>
            <person name="Ohm R."/>
            <person name="Pangilinan J."/>
            <person name="Park H.-J."/>
            <person name="Ramirez L."/>
            <person name="Alfaro M."/>
            <person name="Sun H."/>
            <person name="Tritt A."/>
            <person name="Yoshinaga Y."/>
            <person name="Zwiers L.-H."/>
            <person name="Turgeon B."/>
            <person name="Goodwin S."/>
            <person name="Spatafora J."/>
            <person name="Crous P."/>
            <person name="Grigoriev I."/>
        </authorList>
    </citation>
    <scope>NUCLEOTIDE SEQUENCE</scope>
    <source>
        <strain evidence="10">CBS 122681</strain>
    </source>
</reference>
<evidence type="ECO:0000256" key="6">
    <source>
        <dbReference type="ARBA" id="ARBA00023136"/>
    </source>
</evidence>
<evidence type="ECO:0000256" key="3">
    <source>
        <dbReference type="ARBA" id="ARBA00022448"/>
    </source>
</evidence>
<feature type="domain" description="Major facilitator superfamily (MFS) profile" evidence="9">
    <location>
        <begin position="35"/>
        <end position="472"/>
    </location>
</feature>
<feature type="transmembrane region" description="Helical" evidence="8">
    <location>
        <begin position="321"/>
        <end position="342"/>
    </location>
</feature>
<dbReference type="FunFam" id="1.20.1250.20:FF:000117">
    <property type="entry name" value="MFS hexose transporter"/>
    <property type="match status" value="1"/>
</dbReference>
<gene>
    <name evidence="10" type="ORF">K491DRAFT_600068</name>
</gene>
<feature type="transmembrane region" description="Helical" evidence="8">
    <location>
        <begin position="420"/>
        <end position="437"/>
    </location>
</feature>
<comment type="similarity">
    <text evidence="2 7">Belongs to the major facilitator superfamily. Sugar transporter (TC 2.A.1.1) family.</text>
</comment>
<dbReference type="InterPro" id="IPR003663">
    <property type="entry name" value="Sugar/inositol_transpt"/>
</dbReference>
<dbReference type="Gene3D" id="1.20.1250.20">
    <property type="entry name" value="MFS general substrate transporter like domains"/>
    <property type="match status" value="1"/>
</dbReference>
<dbReference type="InterPro" id="IPR050360">
    <property type="entry name" value="MFS_Sugar_Transporters"/>
</dbReference>
<sequence>MSDLAVSKGHFKVCGREFPRVSWLKLKNLRSTYFILFFVVLTSATNGYDGSMVNGLLSLQQFKDYMHDPSGSIKGLFSGIMFLGSLLALPITPYIADGMGRRWGICIGSIIMILAVVLQSASVNFSMFIAARFFLGFGVAIAHGAAPLLITELCHPQHRAIFTTIYNTTWYIGSIIAAWLTFGTNHIPSQWSWRIPSIVQALPSILQISCVWFVPESPRWYISKGQPEKALAVLAHVHAEGNYDDEVVQLEFEEIKETIAIEKEAEQTGWLELFKTKGNRHRLLILLSAGLFSQWSGNGLVSYYITGVLDGIGITDPNTQLVINGCLNIWNCIVATTMCFFVDKLGRRPLFLGSTAGMMVCFIVWTICSERYTATKVEANGSAVVAMIFLYYTCYNAAWSGLLVGYTVEILPFSLRAKGMCYMFACVDIALFFNTYVNPIALEKISWKYYIVYCVWLAFELVFVFFFYIETKNTPLEEIAKHFDGDAALVGGTAATEKGRIIEAELHDKEHKDATVQVHEEKVGL</sequence>
<organism evidence="10 11">
    <name type="scientific">Lophiostoma macrostomum CBS 122681</name>
    <dbReference type="NCBI Taxonomy" id="1314788"/>
    <lineage>
        <taxon>Eukaryota</taxon>
        <taxon>Fungi</taxon>
        <taxon>Dikarya</taxon>
        <taxon>Ascomycota</taxon>
        <taxon>Pezizomycotina</taxon>
        <taxon>Dothideomycetes</taxon>
        <taxon>Pleosporomycetidae</taxon>
        <taxon>Pleosporales</taxon>
        <taxon>Lophiostomataceae</taxon>
        <taxon>Lophiostoma</taxon>
    </lineage>
</organism>
<evidence type="ECO:0000256" key="8">
    <source>
        <dbReference type="SAM" id="Phobius"/>
    </source>
</evidence>
<feature type="transmembrane region" description="Helical" evidence="8">
    <location>
        <begin position="349"/>
        <end position="367"/>
    </location>
</feature>
<feature type="transmembrane region" description="Helical" evidence="8">
    <location>
        <begin position="103"/>
        <end position="121"/>
    </location>
</feature>
<evidence type="ECO:0000256" key="2">
    <source>
        <dbReference type="ARBA" id="ARBA00010992"/>
    </source>
</evidence>
<keyword evidence="11" id="KW-1185">Reference proteome</keyword>
<evidence type="ECO:0000256" key="4">
    <source>
        <dbReference type="ARBA" id="ARBA00022692"/>
    </source>
</evidence>
<dbReference type="PANTHER" id="PTHR48022">
    <property type="entry name" value="PLASTIDIC GLUCOSE TRANSPORTER 4"/>
    <property type="match status" value="1"/>
</dbReference>
<dbReference type="PANTHER" id="PTHR48022:SF64">
    <property type="entry name" value="MAJOR FACILITATOR SUPERFAMILY (MFS) PROFILE DOMAIN-CONTAINING PROTEIN"/>
    <property type="match status" value="1"/>
</dbReference>
<feature type="transmembrane region" description="Helical" evidence="8">
    <location>
        <begin position="76"/>
        <end position="96"/>
    </location>
</feature>
<proteinExistence type="inferred from homology"/>
<keyword evidence="5 8" id="KW-1133">Transmembrane helix</keyword>
<dbReference type="InterPro" id="IPR020846">
    <property type="entry name" value="MFS_dom"/>
</dbReference>
<keyword evidence="6 8" id="KW-0472">Membrane</keyword>
<protein>
    <submittedName>
        <fullName evidence="10">Hexose transporter protein</fullName>
    </submittedName>
</protein>
<feature type="transmembrane region" description="Helical" evidence="8">
    <location>
        <begin position="283"/>
        <end position="305"/>
    </location>
</feature>
<dbReference type="AlphaFoldDB" id="A0A6A6T7K1"/>
<keyword evidence="3 7" id="KW-0813">Transport</keyword>
<comment type="subcellular location">
    <subcellularLocation>
        <location evidence="1">Membrane</location>
        <topology evidence="1">Multi-pass membrane protein</topology>
    </subcellularLocation>
</comment>
<evidence type="ECO:0000259" key="9">
    <source>
        <dbReference type="PROSITE" id="PS50850"/>
    </source>
</evidence>
<dbReference type="NCBIfam" id="TIGR00879">
    <property type="entry name" value="SP"/>
    <property type="match status" value="1"/>
</dbReference>
<evidence type="ECO:0000256" key="7">
    <source>
        <dbReference type="RuleBase" id="RU003346"/>
    </source>
</evidence>
<feature type="transmembrane region" description="Helical" evidence="8">
    <location>
        <begin position="33"/>
        <end position="56"/>
    </location>
</feature>
<dbReference type="InterPro" id="IPR036259">
    <property type="entry name" value="MFS_trans_sf"/>
</dbReference>
<dbReference type="Proteomes" id="UP000799324">
    <property type="component" value="Unassembled WGS sequence"/>
</dbReference>
<dbReference type="PROSITE" id="PS50850">
    <property type="entry name" value="MFS"/>
    <property type="match status" value="1"/>
</dbReference>
<dbReference type="OrthoDB" id="6133115at2759"/>
<evidence type="ECO:0000313" key="11">
    <source>
        <dbReference type="Proteomes" id="UP000799324"/>
    </source>
</evidence>
<dbReference type="InterPro" id="IPR005828">
    <property type="entry name" value="MFS_sugar_transport-like"/>
</dbReference>